<dbReference type="PIRSF" id="PIRSF000429">
    <property type="entry name" value="Ac-CoA_Ac_transf"/>
    <property type="match status" value="1"/>
</dbReference>
<dbReference type="PROSITE" id="PS00099">
    <property type="entry name" value="THIOLASE_3"/>
    <property type="match status" value="1"/>
</dbReference>
<comment type="caution">
    <text evidence="17">The sequence shown here is derived from an EMBL/GenBank/DDBJ whole genome shotgun (WGS) entry which is preliminary data.</text>
</comment>
<evidence type="ECO:0000256" key="6">
    <source>
        <dbReference type="ARBA" id="ARBA00022946"/>
    </source>
</evidence>
<evidence type="ECO:0000256" key="1">
    <source>
        <dbReference type="ARBA" id="ARBA00004275"/>
    </source>
</evidence>
<dbReference type="EC" id="2.3.1.16" evidence="10"/>
<evidence type="ECO:0000313" key="17">
    <source>
        <dbReference type="EMBL" id="PSK34713.1"/>
    </source>
</evidence>
<evidence type="ECO:0000256" key="10">
    <source>
        <dbReference type="ARBA" id="ARBA00024073"/>
    </source>
</evidence>
<keyword evidence="6" id="KW-0809">Transit peptide</keyword>
<dbReference type="STRING" id="418784.A0A2P7YFG7"/>
<keyword evidence="5" id="KW-0276">Fatty acid metabolism</keyword>
<keyword evidence="8" id="KW-0576">Peroxisome</keyword>
<dbReference type="InterPro" id="IPR020617">
    <property type="entry name" value="Thiolase_C"/>
</dbReference>
<dbReference type="InterPro" id="IPR020613">
    <property type="entry name" value="Thiolase_CS"/>
</dbReference>
<dbReference type="SUPFAM" id="SSF53901">
    <property type="entry name" value="Thiolase-like"/>
    <property type="match status" value="2"/>
</dbReference>
<comment type="similarity">
    <text evidence="3 13">Belongs to the thiolase-like superfamily. Thiolase family.</text>
</comment>
<dbReference type="InterPro" id="IPR002155">
    <property type="entry name" value="Thiolase"/>
</dbReference>
<dbReference type="VEuPathDB" id="FungiDB:C7M61_004906"/>
<feature type="compositionally biased region" description="Acidic residues" evidence="14">
    <location>
        <begin position="222"/>
        <end position="233"/>
    </location>
</feature>
<comment type="catalytic activity">
    <reaction evidence="11">
        <text>an acyl-CoA + acetyl-CoA = a 3-oxoacyl-CoA + CoA</text>
        <dbReference type="Rhea" id="RHEA:21564"/>
        <dbReference type="ChEBI" id="CHEBI:57287"/>
        <dbReference type="ChEBI" id="CHEBI:57288"/>
        <dbReference type="ChEBI" id="CHEBI:58342"/>
        <dbReference type="ChEBI" id="CHEBI:90726"/>
        <dbReference type="EC" id="2.3.1.16"/>
    </reaction>
</comment>
<dbReference type="GO" id="GO:0010124">
    <property type="term" value="P:phenylacetate catabolic process"/>
    <property type="evidence" value="ECO:0007669"/>
    <property type="project" value="TreeGrafter"/>
</dbReference>
<dbReference type="InterPro" id="IPR020610">
    <property type="entry name" value="Thiolase_AS"/>
</dbReference>
<keyword evidence="9 13" id="KW-0012">Acyltransferase</keyword>
<keyword evidence="7" id="KW-0443">Lipid metabolism</keyword>
<dbReference type="NCBIfam" id="TIGR01930">
    <property type="entry name" value="AcCoA-C-Actrans"/>
    <property type="match status" value="1"/>
</dbReference>
<comment type="subcellular location">
    <subcellularLocation>
        <location evidence="1">Peroxisome</location>
    </subcellularLocation>
</comment>
<feature type="domain" description="Thiolase N-terminal" evidence="15">
    <location>
        <begin position="27"/>
        <end position="290"/>
    </location>
</feature>
<dbReference type="CDD" id="cd00751">
    <property type="entry name" value="thiolase"/>
    <property type="match status" value="1"/>
</dbReference>
<dbReference type="Proteomes" id="UP000241107">
    <property type="component" value="Unassembled WGS sequence"/>
</dbReference>
<dbReference type="InterPro" id="IPR020615">
    <property type="entry name" value="Thiolase_acyl_enz_int_AS"/>
</dbReference>
<feature type="active site" description="Proton acceptor" evidence="12">
    <location>
        <position position="376"/>
    </location>
</feature>
<evidence type="ECO:0000256" key="13">
    <source>
        <dbReference type="RuleBase" id="RU003557"/>
    </source>
</evidence>
<gene>
    <name evidence="17" type="ORF">C7M61_004906</name>
</gene>
<evidence type="ECO:0000259" key="15">
    <source>
        <dbReference type="Pfam" id="PF00108"/>
    </source>
</evidence>
<sequence>MDRLNQLAGQLSPSSKQAVLEKNPDDVVIVGAYRTAMTKGGRGSFRDVGSDYILTKFLEAFLKKTGVDPNLIEDVACGNVLNRAAGASEHRGACLAAGIPNTAAFIALNRQCSSGLMAISEIANKIKCGEIDVGIAAGVESMTKGYGAEAIPKVDPALAENAEMAKCLIPMGITNENVADKYKIPREKQDAFAAESYRKAEQAVSSGAFKSEILPIEAILRDDDDDDEDENAEPAEKKITVDTDEGPRKGVTAQSLAKLKPAFKSDGTTHAGNASQVSDGAAAVLLMRRSVAEAKGYPIEGKFVLCSAVGVPPEIMGIGPAVAIPTVLKKAGLTVSDVDIFEINEAFAAQCLYSAETCNVPADKLNINGGAIALGHPLGCTGARQYATILPLLKKGQIGLTSMCIGTGMGAASILVRE</sequence>
<keyword evidence="18" id="KW-1185">Reference proteome</keyword>
<feature type="region of interest" description="Disordered" evidence="14">
    <location>
        <begin position="220"/>
        <end position="248"/>
    </location>
</feature>
<evidence type="ECO:0000256" key="7">
    <source>
        <dbReference type="ARBA" id="ARBA00023098"/>
    </source>
</evidence>
<feature type="active site" description="Acyl-thioester intermediate" evidence="12">
    <location>
        <position position="112"/>
    </location>
</feature>
<evidence type="ECO:0000256" key="8">
    <source>
        <dbReference type="ARBA" id="ARBA00023140"/>
    </source>
</evidence>
<dbReference type="GO" id="GO:0005758">
    <property type="term" value="C:mitochondrial intermembrane space"/>
    <property type="evidence" value="ECO:0007669"/>
    <property type="project" value="EnsemblFungi"/>
</dbReference>
<evidence type="ECO:0000256" key="5">
    <source>
        <dbReference type="ARBA" id="ARBA00022832"/>
    </source>
</evidence>
<evidence type="ECO:0000259" key="16">
    <source>
        <dbReference type="Pfam" id="PF02803"/>
    </source>
</evidence>
<dbReference type="InterPro" id="IPR050215">
    <property type="entry name" value="Thiolase-like_sf_Thiolase"/>
</dbReference>
<feature type="active site" description="Proton acceptor" evidence="12">
    <location>
        <position position="404"/>
    </location>
</feature>
<dbReference type="GO" id="GO:0003729">
    <property type="term" value="F:mRNA binding"/>
    <property type="evidence" value="ECO:0007669"/>
    <property type="project" value="EnsemblFungi"/>
</dbReference>
<dbReference type="GeneID" id="36568293"/>
<evidence type="ECO:0000256" key="2">
    <source>
        <dbReference type="ARBA" id="ARBA00004872"/>
    </source>
</evidence>
<dbReference type="InterPro" id="IPR020616">
    <property type="entry name" value="Thiolase_N"/>
</dbReference>
<dbReference type="PROSITE" id="PS00737">
    <property type="entry name" value="THIOLASE_2"/>
    <property type="match status" value="1"/>
</dbReference>
<dbReference type="PANTHER" id="PTHR43853:SF8">
    <property type="entry name" value="3-KETOACYL-COA THIOLASE, PEROXISOMAL"/>
    <property type="match status" value="1"/>
</dbReference>
<dbReference type="GO" id="GO:0003988">
    <property type="term" value="F:acetyl-CoA C-acyltransferase activity"/>
    <property type="evidence" value="ECO:0007669"/>
    <property type="project" value="UniProtKB-EC"/>
</dbReference>
<dbReference type="Gene3D" id="3.40.47.10">
    <property type="match status" value="2"/>
</dbReference>
<keyword evidence="4 13" id="KW-0808">Transferase</keyword>
<organism evidence="17 18">
    <name type="scientific">Candidozyma pseudohaemuli</name>
    <dbReference type="NCBI Taxonomy" id="418784"/>
    <lineage>
        <taxon>Eukaryota</taxon>
        <taxon>Fungi</taxon>
        <taxon>Dikarya</taxon>
        <taxon>Ascomycota</taxon>
        <taxon>Saccharomycotina</taxon>
        <taxon>Pichiomycetes</taxon>
        <taxon>Metschnikowiaceae</taxon>
        <taxon>Candidozyma</taxon>
    </lineage>
</organism>
<evidence type="ECO:0000256" key="14">
    <source>
        <dbReference type="SAM" id="MobiDB-lite"/>
    </source>
</evidence>
<feature type="compositionally biased region" description="Basic and acidic residues" evidence="14">
    <location>
        <begin position="234"/>
        <end position="248"/>
    </location>
</feature>
<dbReference type="GO" id="GO:0006635">
    <property type="term" value="P:fatty acid beta-oxidation"/>
    <property type="evidence" value="ECO:0007669"/>
    <property type="project" value="EnsemblFungi"/>
</dbReference>
<evidence type="ECO:0000256" key="9">
    <source>
        <dbReference type="ARBA" id="ARBA00023315"/>
    </source>
</evidence>
<comment type="pathway">
    <text evidence="2">Lipid metabolism; fatty acid metabolism.</text>
</comment>
<evidence type="ECO:0000256" key="3">
    <source>
        <dbReference type="ARBA" id="ARBA00010982"/>
    </source>
</evidence>
<dbReference type="PANTHER" id="PTHR43853">
    <property type="entry name" value="3-KETOACYL-COA THIOLASE, PEROXISOMAL"/>
    <property type="match status" value="1"/>
</dbReference>
<feature type="domain" description="Thiolase C-terminal" evidence="16">
    <location>
        <begin position="300"/>
        <end position="416"/>
    </location>
</feature>
<evidence type="ECO:0000256" key="11">
    <source>
        <dbReference type="ARBA" id="ARBA00047605"/>
    </source>
</evidence>
<dbReference type="GO" id="GO:0005782">
    <property type="term" value="C:peroxisomal matrix"/>
    <property type="evidence" value="ECO:0007669"/>
    <property type="project" value="EnsemblFungi"/>
</dbReference>
<dbReference type="Pfam" id="PF02803">
    <property type="entry name" value="Thiolase_C"/>
    <property type="match status" value="1"/>
</dbReference>
<dbReference type="EMBL" id="PYFQ01000019">
    <property type="protein sequence ID" value="PSK34713.1"/>
    <property type="molecule type" value="Genomic_DNA"/>
</dbReference>
<evidence type="ECO:0000256" key="4">
    <source>
        <dbReference type="ARBA" id="ARBA00022679"/>
    </source>
</evidence>
<dbReference type="PROSITE" id="PS00098">
    <property type="entry name" value="THIOLASE_1"/>
    <property type="match status" value="1"/>
</dbReference>
<evidence type="ECO:0000256" key="12">
    <source>
        <dbReference type="PIRSR" id="PIRSR000429-1"/>
    </source>
</evidence>
<name>A0A2P7YFG7_9ASCO</name>
<dbReference type="RefSeq" id="XP_024711599.1">
    <property type="nucleotide sequence ID" value="XM_024860219.1"/>
</dbReference>
<evidence type="ECO:0000313" key="18">
    <source>
        <dbReference type="Proteomes" id="UP000241107"/>
    </source>
</evidence>
<dbReference type="InterPro" id="IPR016039">
    <property type="entry name" value="Thiolase-like"/>
</dbReference>
<dbReference type="OrthoDB" id="5404651at2759"/>
<accession>A0A2P7YFG7</accession>
<dbReference type="AlphaFoldDB" id="A0A2P7YFG7"/>
<reference evidence="17 18" key="1">
    <citation type="submission" date="2018-03" db="EMBL/GenBank/DDBJ databases">
        <title>Candida pseudohaemulonii genome assembly and annotation.</title>
        <authorList>
            <person name="Munoz J.F."/>
            <person name="Gade L.G."/>
            <person name="Chow N.A."/>
            <person name="Litvintseva A.P."/>
            <person name="Loparev V.N."/>
            <person name="Cuomo C.A."/>
        </authorList>
    </citation>
    <scope>NUCLEOTIDE SEQUENCE [LARGE SCALE GENOMIC DNA]</scope>
    <source>
        <strain evidence="17 18">B12108</strain>
    </source>
</reference>
<protein>
    <recommendedName>
        <fullName evidence="10">acetyl-CoA C-acyltransferase</fullName>
        <ecNumber evidence="10">2.3.1.16</ecNumber>
    </recommendedName>
</protein>
<dbReference type="Pfam" id="PF00108">
    <property type="entry name" value="Thiolase_N"/>
    <property type="match status" value="1"/>
</dbReference>
<proteinExistence type="inferred from homology"/>